<organism evidence="2 3">
    <name type="scientific">Actinosynnema pretiosum</name>
    <dbReference type="NCBI Taxonomy" id="42197"/>
    <lineage>
        <taxon>Bacteria</taxon>
        <taxon>Bacillati</taxon>
        <taxon>Actinomycetota</taxon>
        <taxon>Actinomycetes</taxon>
        <taxon>Pseudonocardiales</taxon>
        <taxon>Pseudonocardiaceae</taxon>
        <taxon>Actinosynnema</taxon>
    </lineage>
</organism>
<dbReference type="EMBL" id="CP023445">
    <property type="protein sequence ID" value="ATE57030.1"/>
    <property type="molecule type" value="Genomic_DNA"/>
</dbReference>
<dbReference type="Pfam" id="PF12079">
    <property type="entry name" value="DUF3558"/>
    <property type="match status" value="1"/>
</dbReference>
<evidence type="ECO:0000313" key="2">
    <source>
        <dbReference type="EMBL" id="ATE57030.1"/>
    </source>
</evidence>
<gene>
    <name evidence="2" type="ORF">CNX65_30175</name>
</gene>
<evidence type="ECO:0008006" key="4">
    <source>
        <dbReference type="Google" id="ProtNLM"/>
    </source>
</evidence>
<sequence>MERAPSAWFRRSSSSPSPWARRGKRWRKRQRTTGKSKQTSPAESSISRLAYTVKLLRPLTAFLLIALAGCSSTEPGKPSAAATQETRTESSSASASSSAQDLTKLDPCELLSRTGSAAPLEEIEKVDSDSCKAYVGRDNSIRLSIHADLGLKDYVLGNQAEPSDVTIGAHEGKLVKKALTGLDCSAVIGVSEKSRVDVFVAANISVDEACTLATTIATAIEPSLP</sequence>
<proteinExistence type="predicted"/>
<accession>A0A290ZDB1</accession>
<feature type="compositionally biased region" description="Low complexity" evidence="1">
    <location>
        <begin position="79"/>
        <end position="100"/>
    </location>
</feature>
<feature type="region of interest" description="Disordered" evidence="1">
    <location>
        <begin position="72"/>
        <end position="101"/>
    </location>
</feature>
<evidence type="ECO:0000313" key="3">
    <source>
        <dbReference type="Proteomes" id="UP000218505"/>
    </source>
</evidence>
<dbReference type="Proteomes" id="UP000218505">
    <property type="component" value="Chromosome"/>
</dbReference>
<name>A0A290ZDB1_9PSEU</name>
<feature type="compositionally biased region" description="Low complexity" evidence="1">
    <location>
        <begin position="1"/>
        <end position="20"/>
    </location>
</feature>
<protein>
    <recommendedName>
        <fullName evidence="4">DUF3558 domain-containing protein</fullName>
    </recommendedName>
</protein>
<feature type="region of interest" description="Disordered" evidence="1">
    <location>
        <begin position="1"/>
        <end position="43"/>
    </location>
</feature>
<dbReference type="AlphaFoldDB" id="A0A290ZDB1"/>
<dbReference type="KEGG" id="apre:CNX65_30175"/>
<dbReference type="InterPro" id="IPR024520">
    <property type="entry name" value="DUF3558"/>
</dbReference>
<keyword evidence="3" id="KW-1185">Reference proteome</keyword>
<feature type="compositionally biased region" description="Basic residues" evidence="1">
    <location>
        <begin position="21"/>
        <end position="34"/>
    </location>
</feature>
<evidence type="ECO:0000256" key="1">
    <source>
        <dbReference type="SAM" id="MobiDB-lite"/>
    </source>
</evidence>
<reference evidence="2" key="1">
    <citation type="submission" date="2017-09" db="EMBL/GenBank/DDBJ databases">
        <title>Complete Genome Sequence of ansamitocin-producing Bacterium Actinosynnema pretiosum X47.</title>
        <authorList>
            <person name="Cao G."/>
            <person name="Zong G."/>
            <person name="Zhong C."/>
            <person name="Fu J."/>
        </authorList>
    </citation>
    <scope>NUCLEOTIDE SEQUENCE [LARGE SCALE GENOMIC DNA]</scope>
    <source>
        <strain evidence="2">X47</strain>
    </source>
</reference>